<accession>A0A4R9AQ83</accession>
<keyword evidence="2" id="KW-0235">DNA replication</keyword>
<evidence type="ECO:0000256" key="4">
    <source>
        <dbReference type="SAM" id="MobiDB-lite"/>
    </source>
</evidence>
<feature type="region of interest" description="Disordered" evidence="4">
    <location>
        <begin position="527"/>
        <end position="547"/>
    </location>
</feature>
<keyword evidence="7" id="KW-1185">Reference proteome</keyword>
<proteinExistence type="predicted"/>
<dbReference type="GO" id="GO:0003887">
    <property type="term" value="F:DNA-directed DNA polymerase activity"/>
    <property type="evidence" value="ECO:0007669"/>
    <property type="project" value="UniProtKB-EC"/>
</dbReference>
<dbReference type="SMART" id="SM00482">
    <property type="entry name" value="POLAc"/>
    <property type="match status" value="1"/>
</dbReference>
<dbReference type="GO" id="GO:0006302">
    <property type="term" value="P:double-strand break repair"/>
    <property type="evidence" value="ECO:0007669"/>
    <property type="project" value="TreeGrafter"/>
</dbReference>
<dbReference type="Proteomes" id="UP000298154">
    <property type="component" value="Unassembled WGS sequence"/>
</dbReference>
<dbReference type="Gene3D" id="1.10.150.20">
    <property type="entry name" value="5' to 3' exonuclease, C-terminal subdomain"/>
    <property type="match status" value="1"/>
</dbReference>
<evidence type="ECO:0000259" key="5">
    <source>
        <dbReference type="SMART" id="SM00482"/>
    </source>
</evidence>
<keyword evidence="6" id="KW-0269">Exonuclease</keyword>
<comment type="catalytic activity">
    <reaction evidence="3">
        <text>DNA(n) + a 2'-deoxyribonucleoside 5'-triphosphate = DNA(n+1) + diphosphate</text>
        <dbReference type="Rhea" id="RHEA:22508"/>
        <dbReference type="Rhea" id="RHEA-COMP:17339"/>
        <dbReference type="Rhea" id="RHEA-COMP:17340"/>
        <dbReference type="ChEBI" id="CHEBI:33019"/>
        <dbReference type="ChEBI" id="CHEBI:61560"/>
        <dbReference type="ChEBI" id="CHEBI:173112"/>
        <dbReference type="EC" id="2.7.7.7"/>
    </reaction>
</comment>
<evidence type="ECO:0000256" key="1">
    <source>
        <dbReference type="ARBA" id="ARBA00012417"/>
    </source>
</evidence>
<evidence type="ECO:0000256" key="2">
    <source>
        <dbReference type="ARBA" id="ARBA00022705"/>
    </source>
</evidence>
<dbReference type="InterPro" id="IPR001098">
    <property type="entry name" value="DNA-dir_DNA_pol_A_palm_dom"/>
</dbReference>
<dbReference type="InterPro" id="IPR043502">
    <property type="entry name" value="DNA/RNA_pol_sf"/>
</dbReference>
<dbReference type="PANTHER" id="PTHR10133:SF27">
    <property type="entry name" value="DNA POLYMERASE NU"/>
    <property type="match status" value="1"/>
</dbReference>
<dbReference type="Pfam" id="PF00476">
    <property type="entry name" value="DNA_pol_A"/>
    <property type="match status" value="1"/>
</dbReference>
<sequence length="614" mass="65933">MGAARSAAATAKPVGAARCAAATGQNEGVYVLVRRASDGEFLVDTLDEAGIPRAAVRRLTLSAFLSFVASVEPSTPAPRWVWDDTALIYPTLLAGGIRVRRCYDLRLCHVILKNSALTMTSELALAAPDRWDVASSPASDQAVPRATLFDFDATSVDDGTGESTAREFRRQLDAVASAGEPGRLRLLLAAESSGALVAAEMRYAGLPWRTDVHDLLLTRELGARVALGVRPERLETLAQCIRSELDDAALNPDSPQELIKALQRAGLAVTSTRGWELKKLQHPVIEPLLQYKKLSRLLSANGWTWMESWVVDGRFHADYVPGGVVTGRWATRGGGALQLPRQIRGAVVADDGWKFVVADAAQLEPRILAALAQDTGMARAGRGTDLYAGIVSSGVVETRDHAKVAMLGAMYGATTGESGRLMPRLARAYPQAIALTESAARAGERGEVVTTRLGRSSPIPGPGWHESQAQAYHQEATATDERRARSQARDWGRFTRNFIVQGSAAEWALCWIAEIRRELTALTIADAPPGLPGESGSRAERSASPGARAPFNSTPHLVFFLHDEVIVHTPAVHADAVVQIVTTAAETAGRLLFGDFPVDFMLTVATVDNYAQAK</sequence>
<dbReference type="PANTHER" id="PTHR10133">
    <property type="entry name" value="DNA POLYMERASE I"/>
    <property type="match status" value="1"/>
</dbReference>
<dbReference type="NCBIfam" id="NF011538">
    <property type="entry name" value="PRK14975.1-1"/>
    <property type="match status" value="1"/>
</dbReference>
<evidence type="ECO:0000313" key="6">
    <source>
        <dbReference type="EMBL" id="TFD67784.1"/>
    </source>
</evidence>
<dbReference type="SUPFAM" id="SSF56672">
    <property type="entry name" value="DNA/RNA polymerases"/>
    <property type="match status" value="1"/>
</dbReference>
<dbReference type="OrthoDB" id="4414061at2"/>
<feature type="domain" description="DNA-directed DNA polymerase family A palm" evidence="5">
    <location>
        <begin position="340"/>
        <end position="573"/>
    </location>
</feature>
<dbReference type="EMBL" id="SOHK01000007">
    <property type="protein sequence ID" value="TFD67784.1"/>
    <property type="molecule type" value="Genomic_DNA"/>
</dbReference>
<keyword evidence="6" id="KW-0540">Nuclease</keyword>
<dbReference type="GO" id="GO:0003677">
    <property type="term" value="F:DNA binding"/>
    <property type="evidence" value="ECO:0007669"/>
    <property type="project" value="InterPro"/>
</dbReference>
<reference evidence="6 7" key="1">
    <citation type="submission" date="2019-03" db="EMBL/GenBank/DDBJ databases">
        <title>Genomics of glacier-inhabiting Cryobacterium strains.</title>
        <authorList>
            <person name="Liu Q."/>
            <person name="Xin Y.-H."/>
        </authorList>
    </citation>
    <scope>NUCLEOTIDE SEQUENCE [LARGE SCALE GENOMIC DNA]</scope>
    <source>
        <strain evidence="6 7">Sr36</strain>
    </source>
</reference>
<organism evidence="6 7">
    <name type="scientific">Cryobacterium ruanii</name>
    <dbReference type="NCBI Taxonomy" id="1259197"/>
    <lineage>
        <taxon>Bacteria</taxon>
        <taxon>Bacillati</taxon>
        <taxon>Actinomycetota</taxon>
        <taxon>Actinomycetes</taxon>
        <taxon>Micrococcales</taxon>
        <taxon>Microbacteriaceae</taxon>
        <taxon>Cryobacterium</taxon>
    </lineage>
</organism>
<name>A0A4R9AQ83_9MICO</name>
<comment type="caution">
    <text evidence="6">The sequence shown here is derived from an EMBL/GenBank/DDBJ whole genome shotgun (WGS) entry which is preliminary data.</text>
</comment>
<evidence type="ECO:0000313" key="7">
    <source>
        <dbReference type="Proteomes" id="UP000298154"/>
    </source>
</evidence>
<evidence type="ECO:0000256" key="3">
    <source>
        <dbReference type="ARBA" id="ARBA00049244"/>
    </source>
</evidence>
<dbReference type="Gene3D" id="3.30.70.370">
    <property type="match status" value="1"/>
</dbReference>
<dbReference type="EC" id="2.7.7.7" evidence="1"/>
<protein>
    <recommendedName>
        <fullName evidence="1">DNA-directed DNA polymerase</fullName>
        <ecNumber evidence="1">2.7.7.7</ecNumber>
    </recommendedName>
</protein>
<dbReference type="AlphaFoldDB" id="A0A4R9AQ83"/>
<dbReference type="InterPro" id="IPR002298">
    <property type="entry name" value="DNA_polymerase_A"/>
</dbReference>
<keyword evidence="6" id="KW-0378">Hydrolase</keyword>
<dbReference type="GO" id="GO:0006261">
    <property type="term" value="P:DNA-templated DNA replication"/>
    <property type="evidence" value="ECO:0007669"/>
    <property type="project" value="InterPro"/>
</dbReference>
<dbReference type="CDD" id="cd06444">
    <property type="entry name" value="DNA_pol_A"/>
    <property type="match status" value="1"/>
</dbReference>
<dbReference type="GO" id="GO:0004527">
    <property type="term" value="F:exonuclease activity"/>
    <property type="evidence" value="ECO:0007669"/>
    <property type="project" value="UniProtKB-KW"/>
</dbReference>
<gene>
    <name evidence="6" type="ORF">E3T47_03985</name>
</gene>